<dbReference type="Gene3D" id="3.40.960.10">
    <property type="entry name" value="VSR Endonuclease"/>
    <property type="match status" value="1"/>
</dbReference>
<sequence length="294" mass="31521">MDTSHPFRTRDAQEAGAPTRGRLAGPGFRSPFRGTHVAASTPDDLVSRAHAASLLVDGAVVGGYAAAALHGADCAPRGAPVDLIVGPRRLRSRAGLTIRQDVLRDDEIEVVDGVSVTSPVRTARDLVRAVGFVEGVVALDALAAVGEFDPAAILQHVGGRSRPRGHRRLAPAVEAAEPGSGSPPETRLRLSLVEHGIPRPVVQCPVPGVRAAWLPHVDLGWPDLEVAVEYQGDLHRTDPERWRRDQERFAVLAAAGWLVIPATWEDLYRRPATFAARVREALEVRAAERAARSA</sequence>
<dbReference type="SUPFAM" id="SSF52980">
    <property type="entry name" value="Restriction endonuclease-like"/>
    <property type="match status" value="1"/>
</dbReference>
<evidence type="ECO:0000256" key="1">
    <source>
        <dbReference type="SAM" id="MobiDB-lite"/>
    </source>
</evidence>
<dbReference type="EMBL" id="JBBEGL010000003">
    <property type="protein sequence ID" value="MEJ2887395.1"/>
    <property type="molecule type" value="Genomic_DNA"/>
</dbReference>
<reference evidence="2 3" key="1">
    <citation type="submission" date="2024-03" db="EMBL/GenBank/DDBJ databases">
        <title>Actinomycetospora sp. OC33-EN06, a novel actinomycete isolated from wild orchid (Aerides multiflora).</title>
        <authorList>
            <person name="Suriyachadkun C."/>
        </authorList>
    </citation>
    <scope>NUCLEOTIDE SEQUENCE [LARGE SCALE GENOMIC DNA]</scope>
    <source>
        <strain evidence="2 3">OC33-EN06</strain>
    </source>
</reference>
<comment type="caution">
    <text evidence="2">The sequence shown here is derived from an EMBL/GenBank/DDBJ whole genome shotgun (WGS) entry which is preliminary data.</text>
</comment>
<gene>
    <name evidence="2" type="ORF">WCD41_13125</name>
</gene>
<evidence type="ECO:0008006" key="4">
    <source>
        <dbReference type="Google" id="ProtNLM"/>
    </source>
</evidence>
<proteinExistence type="predicted"/>
<dbReference type="RefSeq" id="WP_337713868.1">
    <property type="nucleotide sequence ID" value="NZ_JBBEGL010000003.1"/>
</dbReference>
<organism evidence="2 3">
    <name type="scientific">Actinomycetospora aeridis</name>
    <dbReference type="NCBI Taxonomy" id="3129231"/>
    <lineage>
        <taxon>Bacteria</taxon>
        <taxon>Bacillati</taxon>
        <taxon>Actinomycetota</taxon>
        <taxon>Actinomycetes</taxon>
        <taxon>Pseudonocardiales</taxon>
        <taxon>Pseudonocardiaceae</taxon>
        <taxon>Actinomycetospora</taxon>
    </lineage>
</organism>
<protein>
    <recommendedName>
        <fullName evidence="4">DUF559 domain-containing protein</fullName>
    </recommendedName>
</protein>
<feature type="region of interest" description="Disordered" evidence="1">
    <location>
        <begin position="1"/>
        <end position="31"/>
    </location>
</feature>
<keyword evidence="3" id="KW-1185">Reference proteome</keyword>
<name>A0ABU8N4U9_9PSEU</name>
<evidence type="ECO:0000313" key="3">
    <source>
        <dbReference type="Proteomes" id="UP001370100"/>
    </source>
</evidence>
<accession>A0ABU8N4U9</accession>
<dbReference type="InterPro" id="IPR011335">
    <property type="entry name" value="Restrct_endonuc-II-like"/>
</dbReference>
<evidence type="ECO:0000313" key="2">
    <source>
        <dbReference type="EMBL" id="MEJ2887395.1"/>
    </source>
</evidence>
<dbReference type="Proteomes" id="UP001370100">
    <property type="component" value="Unassembled WGS sequence"/>
</dbReference>